<dbReference type="InterPro" id="IPR000627">
    <property type="entry name" value="Intradiol_dOase_C"/>
</dbReference>
<comment type="caution">
    <text evidence="2">The sequence shown here is derived from an EMBL/GenBank/DDBJ whole genome shotgun (WGS) entry which is preliminary data.</text>
</comment>
<accession>A0ABR9LQ66</accession>
<protein>
    <submittedName>
        <fullName evidence="2">Protocatechuate 3,4-dioxygenase beta subunit</fullName>
    </submittedName>
</protein>
<dbReference type="Gene3D" id="2.60.130.10">
    <property type="entry name" value="Aromatic compound dioxygenase"/>
    <property type="match status" value="1"/>
</dbReference>
<feature type="domain" description="Intradiol ring-cleavage dioxygenases" evidence="1">
    <location>
        <begin position="15"/>
        <end position="75"/>
    </location>
</feature>
<keyword evidence="3" id="KW-1185">Reference proteome</keyword>
<reference evidence="2 3" key="1">
    <citation type="submission" date="2020-10" db="EMBL/GenBank/DDBJ databases">
        <title>Sequencing the genomes of 1000 actinobacteria strains.</title>
        <authorList>
            <person name="Klenk H.-P."/>
        </authorList>
    </citation>
    <scope>NUCLEOTIDE SEQUENCE [LARGE SCALE GENOMIC DNA]</scope>
    <source>
        <strain evidence="2 3">DSM 43173</strain>
    </source>
</reference>
<organism evidence="2 3">
    <name type="scientific">Nonomuraea angiospora</name>
    <dbReference type="NCBI Taxonomy" id="46172"/>
    <lineage>
        <taxon>Bacteria</taxon>
        <taxon>Bacillati</taxon>
        <taxon>Actinomycetota</taxon>
        <taxon>Actinomycetes</taxon>
        <taxon>Streptosporangiales</taxon>
        <taxon>Streptosporangiaceae</taxon>
        <taxon>Nonomuraea</taxon>
    </lineage>
</organism>
<dbReference type="EMBL" id="JADBEK010000001">
    <property type="protein sequence ID" value="MBE1582802.1"/>
    <property type="molecule type" value="Genomic_DNA"/>
</dbReference>
<dbReference type="InterPro" id="IPR015889">
    <property type="entry name" value="Intradiol_dOase_core"/>
</dbReference>
<evidence type="ECO:0000313" key="3">
    <source>
        <dbReference type="Proteomes" id="UP000633509"/>
    </source>
</evidence>
<gene>
    <name evidence="2" type="ORF">H4W80_001060</name>
</gene>
<proteinExistence type="predicted"/>
<dbReference type="SUPFAM" id="SSF49482">
    <property type="entry name" value="Aromatic compound dioxygenase"/>
    <property type="match status" value="1"/>
</dbReference>
<dbReference type="Pfam" id="PF00775">
    <property type="entry name" value="Dioxygenase_C"/>
    <property type="match status" value="1"/>
</dbReference>
<sequence length="108" mass="11560">MMPGLETLGFKQDHSPLTDLTKALELPGMRPLHIHAIVSVDGCLPLTTQIYFDGDPLVSGTIEGPVPAAAVKSTELHDDPVDYQARRTLTCDYVLRPATSPAPARPAA</sequence>
<evidence type="ECO:0000313" key="2">
    <source>
        <dbReference type="EMBL" id="MBE1582802.1"/>
    </source>
</evidence>
<evidence type="ECO:0000259" key="1">
    <source>
        <dbReference type="Pfam" id="PF00775"/>
    </source>
</evidence>
<name>A0ABR9LQ66_9ACTN</name>
<dbReference type="Proteomes" id="UP000633509">
    <property type="component" value="Unassembled WGS sequence"/>
</dbReference>